<dbReference type="AlphaFoldDB" id="A0A7J5GDA5"/>
<proteinExistence type="predicted"/>
<dbReference type="InterPro" id="IPR025519">
    <property type="entry name" value="DUF4407"/>
</dbReference>
<name>A0A7J5GDA5_BACUN</name>
<feature type="coiled-coil region" evidence="1">
    <location>
        <begin position="149"/>
        <end position="289"/>
    </location>
</feature>
<dbReference type="Proteomes" id="UP000432488">
    <property type="component" value="Unassembled WGS sequence"/>
</dbReference>
<dbReference type="Pfam" id="PF14362">
    <property type="entry name" value="DUF4407"/>
    <property type="match status" value="1"/>
</dbReference>
<feature type="transmembrane region" description="Helical" evidence="2">
    <location>
        <begin position="370"/>
        <end position="393"/>
    </location>
</feature>
<comment type="caution">
    <text evidence="3">The sequence shown here is derived from an EMBL/GenBank/DDBJ whole genome shotgun (WGS) entry which is preliminary data.</text>
</comment>
<protein>
    <submittedName>
        <fullName evidence="3">DUF4407 domain-containing protein</fullName>
    </submittedName>
</protein>
<evidence type="ECO:0000313" key="4">
    <source>
        <dbReference type="Proteomes" id="UP000432488"/>
    </source>
</evidence>
<feature type="transmembrane region" description="Helical" evidence="2">
    <location>
        <begin position="105"/>
        <end position="128"/>
    </location>
</feature>
<evidence type="ECO:0000256" key="2">
    <source>
        <dbReference type="SAM" id="Phobius"/>
    </source>
</evidence>
<keyword evidence="2" id="KW-0812">Transmembrane</keyword>
<dbReference type="EMBL" id="WCUV01000019">
    <property type="protein sequence ID" value="KAB4087227.1"/>
    <property type="molecule type" value="Genomic_DNA"/>
</dbReference>
<accession>A0A7J5GDA5</accession>
<feature type="transmembrane region" description="Helical" evidence="2">
    <location>
        <begin position="29"/>
        <end position="51"/>
    </location>
</feature>
<keyword evidence="2" id="KW-1133">Transmembrane helix</keyword>
<sequence length="510" mass="60122">MNVLEKIICYIGGADIDVLKTCPIDKQKFMVLGIGVLNTSILSMFTMGFAIYSVTDISGKAAFYPLVFILFWGFIILSIDWGLLSTIHKKKKYDILSMIKFIITILFRLFVTLIISFTVSIPLEIIVFKDYLPIVKREMQVNYENKLDDQHLLDKAEKSRERLEAIEDEILKLDTEKLYQEDFLLQTLSTEKEQLTAQYSSLKSRYDELINSSLARIAEAKRKISNIEKKIVNSEEVEETNNRLEKARHEYTEIQKNENNEIKRRNAELERINQSIQEKQQEIQQRMRSIDSSYNIKYSELERIRNRSQQEHNTLVDGVKNNREQNKEISGIFCQDNLISNIVAMSYIKKWEQDPDADLGKKEIAKKISFVSLLLTILIMVVDTAPIIIKLLIKRGCYEEEKERREQLNHFKCDINSKIEENAYSFKMNSVSEYQNGIERLRNIEKMQYEFNEILKRVTFQTFEDMRQIGKETRTEKNKIIENLQYKLINQLDKTKEKMFDVCNQFMQKL</sequence>
<gene>
    <name evidence="3" type="ORF">GAQ56_20165</name>
</gene>
<reference evidence="3 4" key="1">
    <citation type="journal article" date="2019" name="Nat. Med.">
        <title>A library of human gut bacterial isolates paired with longitudinal multiomics data enables mechanistic microbiome research.</title>
        <authorList>
            <person name="Poyet M."/>
            <person name="Groussin M."/>
            <person name="Gibbons S.M."/>
            <person name="Avila-Pacheco J."/>
            <person name="Jiang X."/>
            <person name="Kearney S.M."/>
            <person name="Perrotta A.R."/>
            <person name="Berdy B."/>
            <person name="Zhao S."/>
            <person name="Lieberman T.D."/>
            <person name="Swanson P.K."/>
            <person name="Smith M."/>
            <person name="Roesemann S."/>
            <person name="Alexander J.E."/>
            <person name="Rich S.A."/>
            <person name="Livny J."/>
            <person name="Vlamakis H."/>
            <person name="Clish C."/>
            <person name="Bullock K."/>
            <person name="Deik A."/>
            <person name="Scott J."/>
            <person name="Pierce K.A."/>
            <person name="Xavier R.J."/>
            <person name="Alm E.J."/>
        </authorList>
    </citation>
    <scope>NUCLEOTIDE SEQUENCE [LARGE SCALE GENOMIC DNA]</scope>
    <source>
        <strain evidence="3 4">BIOML-A42</strain>
    </source>
</reference>
<evidence type="ECO:0000313" key="3">
    <source>
        <dbReference type="EMBL" id="KAB4087227.1"/>
    </source>
</evidence>
<organism evidence="3 4">
    <name type="scientific">Bacteroides uniformis</name>
    <dbReference type="NCBI Taxonomy" id="820"/>
    <lineage>
        <taxon>Bacteria</taxon>
        <taxon>Pseudomonadati</taxon>
        <taxon>Bacteroidota</taxon>
        <taxon>Bacteroidia</taxon>
        <taxon>Bacteroidales</taxon>
        <taxon>Bacteroidaceae</taxon>
        <taxon>Bacteroides</taxon>
    </lineage>
</organism>
<evidence type="ECO:0000256" key="1">
    <source>
        <dbReference type="SAM" id="Coils"/>
    </source>
</evidence>
<keyword evidence="1" id="KW-0175">Coiled coil</keyword>
<feature type="transmembrane region" description="Helical" evidence="2">
    <location>
        <begin position="63"/>
        <end position="84"/>
    </location>
</feature>
<dbReference type="RefSeq" id="WP_151852697.1">
    <property type="nucleotide sequence ID" value="NZ_CP103250.1"/>
</dbReference>
<keyword evidence="2" id="KW-0472">Membrane</keyword>